<dbReference type="GO" id="GO:0016740">
    <property type="term" value="F:transferase activity"/>
    <property type="evidence" value="ECO:0007669"/>
    <property type="project" value="UniProtKB-KW"/>
</dbReference>
<feature type="transmembrane region" description="Helical" evidence="3">
    <location>
        <begin position="40"/>
        <end position="60"/>
    </location>
</feature>
<dbReference type="Pfam" id="PF01066">
    <property type="entry name" value="CDP-OH_P_transf"/>
    <property type="match status" value="1"/>
</dbReference>
<dbReference type="EMBL" id="JBDPGJ010000001">
    <property type="protein sequence ID" value="MEX0404387.1"/>
    <property type="molecule type" value="Genomic_DNA"/>
</dbReference>
<gene>
    <name evidence="4" type="ORF">ABGN05_01775</name>
</gene>
<dbReference type="InterPro" id="IPR000462">
    <property type="entry name" value="CDP-OH_P_trans"/>
</dbReference>
<name>A0ABV3SCB5_9HYPH</name>
<accession>A0ABV3SCB5</accession>
<comment type="caution">
    <text evidence="4">The sequence shown here is derived from an EMBL/GenBank/DDBJ whole genome shotgun (WGS) entry which is preliminary data.</text>
</comment>
<feature type="transmembrane region" description="Helical" evidence="3">
    <location>
        <begin position="109"/>
        <end position="132"/>
    </location>
</feature>
<feature type="transmembrane region" description="Helical" evidence="3">
    <location>
        <begin position="80"/>
        <end position="103"/>
    </location>
</feature>
<reference evidence="4 5" key="1">
    <citation type="submission" date="2024-05" db="EMBL/GenBank/DDBJ databases">
        <authorList>
            <person name="Jiang F."/>
        </authorList>
    </citation>
    <scope>NUCLEOTIDE SEQUENCE [LARGE SCALE GENOMIC DNA]</scope>
    <source>
        <strain evidence="4 5">LZ166</strain>
    </source>
</reference>
<evidence type="ECO:0000256" key="1">
    <source>
        <dbReference type="ARBA" id="ARBA00022679"/>
    </source>
</evidence>
<keyword evidence="3" id="KW-0472">Membrane</keyword>
<dbReference type="InterPro" id="IPR043130">
    <property type="entry name" value="CDP-OH_PTrfase_TM_dom"/>
</dbReference>
<feature type="transmembrane region" description="Helical" evidence="3">
    <location>
        <begin position="148"/>
        <end position="167"/>
    </location>
</feature>
<sequence length="201" mass="20827">MLDGWARRRLDPLLDRLAAGLASAGISANAVTLASFAIGMAAAAAIAAGYTAIGLVLILVSRLGDGLDGAVARIRGKTDLGGYLDIVLDFFFYGAIPLGFAVADPPANALAAAVLISCFYVNGASFLAFSILAERRKLSTLARGEKSIFFTTGLAEATETLAVFVAFCLFPGWFAVLAYAFAAVTLYTAVSRIVLAAKSFG</sequence>
<dbReference type="EC" id="2.7.8.-" evidence="4"/>
<evidence type="ECO:0000313" key="4">
    <source>
        <dbReference type="EMBL" id="MEX0404387.1"/>
    </source>
</evidence>
<protein>
    <submittedName>
        <fullName evidence="4">CDP-alcohol phosphatidyltransferase family protein</fullName>
        <ecNumber evidence="4">2.7.8.-</ecNumber>
    </submittedName>
</protein>
<keyword evidence="1 2" id="KW-0808">Transferase</keyword>
<evidence type="ECO:0000256" key="2">
    <source>
        <dbReference type="RuleBase" id="RU003750"/>
    </source>
</evidence>
<keyword evidence="3" id="KW-1133">Transmembrane helix</keyword>
<keyword evidence="3" id="KW-0812">Transmembrane</keyword>
<organism evidence="4 5">
    <name type="scientific">Aquibium pacificus</name>
    <dbReference type="NCBI Taxonomy" id="3153579"/>
    <lineage>
        <taxon>Bacteria</taxon>
        <taxon>Pseudomonadati</taxon>
        <taxon>Pseudomonadota</taxon>
        <taxon>Alphaproteobacteria</taxon>
        <taxon>Hyphomicrobiales</taxon>
        <taxon>Phyllobacteriaceae</taxon>
        <taxon>Aquibium</taxon>
    </lineage>
</organism>
<proteinExistence type="inferred from homology"/>
<dbReference type="InterPro" id="IPR048254">
    <property type="entry name" value="CDP_ALCOHOL_P_TRANSF_CS"/>
</dbReference>
<dbReference type="Gene3D" id="1.20.120.1760">
    <property type="match status" value="1"/>
</dbReference>
<dbReference type="Proteomes" id="UP001556692">
    <property type="component" value="Unassembled WGS sequence"/>
</dbReference>
<comment type="similarity">
    <text evidence="2">Belongs to the CDP-alcohol phosphatidyltransferase class-I family.</text>
</comment>
<dbReference type="RefSeq" id="WP_367952273.1">
    <property type="nucleotide sequence ID" value="NZ_JBDPGJ010000001.1"/>
</dbReference>
<feature type="transmembrane region" description="Helical" evidence="3">
    <location>
        <begin position="173"/>
        <end position="195"/>
    </location>
</feature>
<evidence type="ECO:0000256" key="3">
    <source>
        <dbReference type="SAM" id="Phobius"/>
    </source>
</evidence>
<evidence type="ECO:0000313" key="5">
    <source>
        <dbReference type="Proteomes" id="UP001556692"/>
    </source>
</evidence>
<keyword evidence="5" id="KW-1185">Reference proteome</keyword>
<dbReference type="PROSITE" id="PS00379">
    <property type="entry name" value="CDP_ALCOHOL_P_TRANSF"/>
    <property type="match status" value="1"/>
</dbReference>